<accession>A0A7S4GAV8</accession>
<gene>
    <name evidence="1" type="ORF">EGYM00163_LOCUS42187</name>
</gene>
<name>A0A7S4GAV8_9EUGL</name>
<reference evidence="1" key="1">
    <citation type="submission" date="2021-01" db="EMBL/GenBank/DDBJ databases">
        <authorList>
            <person name="Corre E."/>
            <person name="Pelletier E."/>
            <person name="Niang G."/>
            <person name="Scheremetjew M."/>
            <person name="Finn R."/>
            <person name="Kale V."/>
            <person name="Holt S."/>
            <person name="Cochrane G."/>
            <person name="Meng A."/>
            <person name="Brown T."/>
            <person name="Cohen L."/>
        </authorList>
    </citation>
    <scope>NUCLEOTIDE SEQUENCE</scope>
    <source>
        <strain evidence="1">CCMP1594</strain>
    </source>
</reference>
<organism evidence="1">
    <name type="scientific">Eutreptiella gymnastica</name>
    <dbReference type="NCBI Taxonomy" id="73025"/>
    <lineage>
        <taxon>Eukaryota</taxon>
        <taxon>Discoba</taxon>
        <taxon>Euglenozoa</taxon>
        <taxon>Euglenida</taxon>
        <taxon>Spirocuta</taxon>
        <taxon>Euglenophyceae</taxon>
        <taxon>Eutreptiales</taxon>
        <taxon>Eutreptiaceae</taxon>
        <taxon>Eutreptiella</taxon>
    </lineage>
</organism>
<dbReference type="AlphaFoldDB" id="A0A7S4GAV8"/>
<dbReference type="EMBL" id="HBJA01122458">
    <property type="protein sequence ID" value="CAE0830905.1"/>
    <property type="molecule type" value="Transcribed_RNA"/>
</dbReference>
<evidence type="ECO:0000313" key="1">
    <source>
        <dbReference type="EMBL" id="CAE0830905.1"/>
    </source>
</evidence>
<proteinExistence type="predicted"/>
<protein>
    <submittedName>
        <fullName evidence="1">Uncharacterized protein</fullName>
    </submittedName>
</protein>
<sequence length="270" mass="30615">MAFGGNRKWFESNPRRFRGSRGDRRWVAATKRCVEANGWSLMLTGTLGILRPNLYLWGVTPVRDTMTDQHQTRDGGTWNEWEAPGSRVQGPQKYALYPLNDWLHQDVPEGHPQFLCFLFVLEHTRPEPPAKGHRPGQILSFTPPTAVGRPPLPPFFWAPSLRTPILFSFFGPVTARPGLRARRPAAVLRQGCHGSHCFWFGPRAVQNSPGLQWPMRTRRTGHARACARVDTCALWTVARRSLQAVAHGYRTGLRQDRQWAPEAEGKADHN</sequence>